<sequence>MALARLEQKNSDLAEVEVDEVLGLMSHIAAKIPAHDAVPSGIVFLVKLLQNRSLQIKNSSNRYSPSEQGNQRKNGCSLSTRIILFTSYCTPAA</sequence>
<keyword evidence="2" id="KW-1185">Reference proteome</keyword>
<protein>
    <submittedName>
        <fullName evidence="1">Uncharacterized protein</fullName>
    </submittedName>
</protein>
<organism evidence="1 2">
    <name type="scientific">Geospiza parvula</name>
    <name type="common">Small tree-finch</name>
    <name type="synonym">Camarhynchus parvulus</name>
    <dbReference type="NCBI Taxonomy" id="87175"/>
    <lineage>
        <taxon>Eukaryota</taxon>
        <taxon>Metazoa</taxon>
        <taxon>Chordata</taxon>
        <taxon>Craniata</taxon>
        <taxon>Vertebrata</taxon>
        <taxon>Euteleostomi</taxon>
        <taxon>Archelosauria</taxon>
        <taxon>Archosauria</taxon>
        <taxon>Dinosauria</taxon>
        <taxon>Saurischia</taxon>
        <taxon>Theropoda</taxon>
        <taxon>Coelurosauria</taxon>
        <taxon>Aves</taxon>
        <taxon>Neognathae</taxon>
        <taxon>Neoaves</taxon>
        <taxon>Telluraves</taxon>
        <taxon>Australaves</taxon>
        <taxon>Passeriformes</taxon>
        <taxon>Thraupidae</taxon>
        <taxon>Camarhynchus</taxon>
    </lineage>
</organism>
<dbReference type="PANTHER" id="PTHR48424:SF3">
    <property type="entry name" value="DYNEIN LIGHT CHAIN-RELATED"/>
    <property type="match status" value="1"/>
</dbReference>
<accession>A0A8C3Q8J0</accession>
<dbReference type="Proteomes" id="UP000694382">
    <property type="component" value="Chromosome 15"/>
</dbReference>
<dbReference type="Ensembl" id="ENSCPVT00000010751.2">
    <property type="protein sequence ID" value="ENSCPVP00000010299.1"/>
    <property type="gene ID" value="ENSCPVG00000007529.2"/>
</dbReference>
<reference evidence="1" key="1">
    <citation type="submission" date="2020-02" db="EMBL/GenBank/DDBJ databases">
        <authorList>
            <person name="Enbody D E."/>
            <person name="Pettersson E M."/>
        </authorList>
    </citation>
    <scope>NUCLEOTIDE SEQUENCE [LARGE SCALE GENOMIC DNA]</scope>
</reference>
<dbReference type="PANTHER" id="PTHR48424">
    <property type="entry name" value="DYNEIN LIGHT CHAIN-RELATED"/>
    <property type="match status" value="1"/>
</dbReference>
<evidence type="ECO:0000313" key="1">
    <source>
        <dbReference type="Ensembl" id="ENSCPVP00000010299.1"/>
    </source>
</evidence>
<name>A0A8C3Q8J0_GEOPR</name>
<dbReference type="AlphaFoldDB" id="A0A8C3Q8J0"/>
<evidence type="ECO:0000313" key="2">
    <source>
        <dbReference type="Proteomes" id="UP000694382"/>
    </source>
</evidence>
<reference evidence="1" key="2">
    <citation type="submission" date="2025-08" db="UniProtKB">
        <authorList>
            <consortium name="Ensembl"/>
        </authorList>
    </citation>
    <scope>IDENTIFICATION</scope>
</reference>
<reference evidence="1" key="3">
    <citation type="submission" date="2025-09" db="UniProtKB">
        <authorList>
            <consortium name="Ensembl"/>
        </authorList>
    </citation>
    <scope>IDENTIFICATION</scope>
</reference>
<proteinExistence type="predicted"/>